<sequence length="241" mass="27917">MAGIISWHLWKIYCKIRWGDLMDIPTSQAVIHYIKSYTQQWSEASLNKLRLGNPSSLFFEERLLPSSFRSIRPRIRAIKWSLPSLDFKMNIDAAFSPVQAAGGAVIRSRAGDFEVALHFPISASSAMEAELVVAHYSVSWAIEKGYRKFEIEMDSKLVIDAILGDDLEGRWKRVIHDLRRWMVGNHLSFRHVLREINWPAHYLSKLNLADQTTFNDIRCFPNYIRRVIIADKLGLSYFRFG</sequence>
<feature type="domain" description="RNase H type-1" evidence="1">
    <location>
        <begin position="90"/>
        <end position="205"/>
    </location>
</feature>
<organism evidence="2 3">
    <name type="scientific">Cuscuta epithymum</name>
    <dbReference type="NCBI Taxonomy" id="186058"/>
    <lineage>
        <taxon>Eukaryota</taxon>
        <taxon>Viridiplantae</taxon>
        <taxon>Streptophyta</taxon>
        <taxon>Embryophyta</taxon>
        <taxon>Tracheophyta</taxon>
        <taxon>Spermatophyta</taxon>
        <taxon>Magnoliopsida</taxon>
        <taxon>eudicotyledons</taxon>
        <taxon>Gunneridae</taxon>
        <taxon>Pentapetalae</taxon>
        <taxon>asterids</taxon>
        <taxon>lamiids</taxon>
        <taxon>Solanales</taxon>
        <taxon>Convolvulaceae</taxon>
        <taxon>Cuscuteae</taxon>
        <taxon>Cuscuta</taxon>
        <taxon>Cuscuta subgen. Cuscuta</taxon>
    </lineage>
</organism>
<evidence type="ECO:0000313" key="2">
    <source>
        <dbReference type="EMBL" id="CAH9076574.1"/>
    </source>
</evidence>
<proteinExistence type="predicted"/>
<evidence type="ECO:0000259" key="1">
    <source>
        <dbReference type="Pfam" id="PF13456"/>
    </source>
</evidence>
<dbReference type="Proteomes" id="UP001152523">
    <property type="component" value="Unassembled WGS sequence"/>
</dbReference>
<name>A0AAV0CJV2_9ASTE</name>
<dbReference type="AlphaFoldDB" id="A0AAV0CJV2"/>
<protein>
    <recommendedName>
        <fullName evidence="1">RNase H type-1 domain-containing protein</fullName>
    </recommendedName>
</protein>
<dbReference type="InterPro" id="IPR002156">
    <property type="entry name" value="RNaseH_domain"/>
</dbReference>
<reference evidence="2" key="1">
    <citation type="submission" date="2022-07" db="EMBL/GenBank/DDBJ databases">
        <authorList>
            <person name="Macas J."/>
            <person name="Novak P."/>
            <person name="Neumann P."/>
        </authorList>
    </citation>
    <scope>NUCLEOTIDE SEQUENCE</scope>
</reference>
<dbReference type="InterPro" id="IPR036397">
    <property type="entry name" value="RNaseH_sf"/>
</dbReference>
<keyword evidence="3" id="KW-1185">Reference proteome</keyword>
<dbReference type="InterPro" id="IPR012337">
    <property type="entry name" value="RNaseH-like_sf"/>
</dbReference>
<dbReference type="Gene3D" id="3.30.420.10">
    <property type="entry name" value="Ribonuclease H-like superfamily/Ribonuclease H"/>
    <property type="match status" value="1"/>
</dbReference>
<dbReference type="Pfam" id="PF13456">
    <property type="entry name" value="RVT_3"/>
    <property type="match status" value="1"/>
</dbReference>
<evidence type="ECO:0000313" key="3">
    <source>
        <dbReference type="Proteomes" id="UP001152523"/>
    </source>
</evidence>
<dbReference type="PANTHER" id="PTHR47723">
    <property type="entry name" value="OS05G0353850 PROTEIN"/>
    <property type="match status" value="1"/>
</dbReference>
<dbReference type="SUPFAM" id="SSF53098">
    <property type="entry name" value="Ribonuclease H-like"/>
    <property type="match status" value="1"/>
</dbReference>
<dbReference type="EMBL" id="CAMAPF010000030">
    <property type="protein sequence ID" value="CAH9076574.1"/>
    <property type="molecule type" value="Genomic_DNA"/>
</dbReference>
<dbReference type="CDD" id="cd06222">
    <property type="entry name" value="RNase_H_like"/>
    <property type="match status" value="1"/>
</dbReference>
<dbReference type="GO" id="GO:0004523">
    <property type="term" value="F:RNA-DNA hybrid ribonuclease activity"/>
    <property type="evidence" value="ECO:0007669"/>
    <property type="project" value="InterPro"/>
</dbReference>
<comment type="caution">
    <text evidence="2">The sequence shown here is derived from an EMBL/GenBank/DDBJ whole genome shotgun (WGS) entry which is preliminary data.</text>
</comment>
<gene>
    <name evidence="2" type="ORF">CEPIT_LOCUS5946</name>
</gene>
<dbReference type="InterPro" id="IPR053151">
    <property type="entry name" value="RNase_H-like"/>
</dbReference>
<dbReference type="GO" id="GO:0003676">
    <property type="term" value="F:nucleic acid binding"/>
    <property type="evidence" value="ECO:0007669"/>
    <property type="project" value="InterPro"/>
</dbReference>
<dbReference type="InterPro" id="IPR044730">
    <property type="entry name" value="RNase_H-like_dom_plant"/>
</dbReference>
<dbReference type="PANTHER" id="PTHR47723:SF19">
    <property type="entry name" value="POLYNUCLEOTIDYL TRANSFERASE, RIBONUCLEASE H-LIKE SUPERFAMILY PROTEIN"/>
    <property type="match status" value="1"/>
</dbReference>
<accession>A0AAV0CJV2</accession>